<dbReference type="EMBL" id="LS483254">
    <property type="protein sequence ID" value="SQD92217.1"/>
    <property type="molecule type" value="Genomic_DNA"/>
</dbReference>
<sequence>MLYHLSYLARTLSHVSTPTVALGLTDVRPYCWRGRRDLNPRSPE</sequence>
<dbReference type="AlphaFoldDB" id="A0A2X3K4M2"/>
<protein>
    <submittedName>
        <fullName evidence="1">Uncharacterized protein</fullName>
    </submittedName>
</protein>
<evidence type="ECO:0000313" key="1">
    <source>
        <dbReference type="EMBL" id="SQD92217.1"/>
    </source>
</evidence>
<dbReference type="KEGG" id="bana:BARAN1_0192"/>
<accession>A0A2X3K4M2</accession>
<evidence type="ECO:0000313" key="2">
    <source>
        <dbReference type="Proteomes" id="UP000249818"/>
    </source>
</evidence>
<keyword evidence="2" id="KW-1185">Reference proteome</keyword>
<gene>
    <name evidence="1" type="ORF">BARAN1_0192</name>
</gene>
<name>A0A2X3K4M2_9BACT</name>
<organism evidence="1 2">
    <name type="scientific">Candidatus Bipolaricaulis anaerobius</name>
    <dbReference type="NCBI Taxonomy" id="2026885"/>
    <lineage>
        <taxon>Bacteria</taxon>
        <taxon>Candidatus Bipolaricaulota</taxon>
        <taxon>Candidatus Bipolaricaulia</taxon>
        <taxon>Candidatus Bipolaricaulales</taxon>
        <taxon>Candidatus Bipolaricaulaceae</taxon>
        <taxon>Candidatus Bipolaricaulis</taxon>
    </lineage>
</organism>
<proteinExistence type="predicted"/>
<reference evidence="2" key="1">
    <citation type="submission" date="2018-05" db="EMBL/GenBank/DDBJ databases">
        <authorList>
            <person name="Hao L."/>
        </authorList>
    </citation>
    <scope>NUCLEOTIDE SEQUENCE [LARGE SCALE GENOMIC DNA]</scope>
</reference>
<dbReference type="Proteomes" id="UP000249818">
    <property type="component" value="Chromosome BARAN1"/>
</dbReference>